<feature type="domain" description="LamG-like jellyroll fold" evidence="3">
    <location>
        <begin position="31"/>
        <end position="158"/>
    </location>
</feature>
<dbReference type="InterPro" id="IPR013320">
    <property type="entry name" value="ConA-like_dom_sf"/>
</dbReference>
<keyword evidence="1" id="KW-0732">Signal</keyword>
<reference evidence="4 5" key="1">
    <citation type="submission" date="2020-04" db="EMBL/GenBank/DDBJ databases">
        <authorList>
            <person name="Basu S."/>
            <person name="Maruthanayagam V."/>
            <person name="Chakraborty S."/>
            <person name="Pramanik A."/>
            <person name="Mukherjee J."/>
            <person name="Brink B."/>
        </authorList>
    </citation>
    <scope>NUCLEOTIDE SEQUENCE [LARGE SCALE GENOMIC DNA]</scope>
    <source>
        <strain evidence="4 5">AP17</strain>
    </source>
</reference>
<accession>A0A6H1U5S8</accession>
<keyword evidence="5" id="KW-1185">Reference proteome</keyword>
<dbReference type="InterPro" id="IPR006558">
    <property type="entry name" value="LamG-like"/>
</dbReference>
<evidence type="ECO:0000313" key="4">
    <source>
        <dbReference type="EMBL" id="QIZ73727.1"/>
    </source>
</evidence>
<sequence>MTNTNQLQSVLFFDGQGTFIDCGSNIDLRETSFTIEFWAKRNTVNQTDLVVEQGSITGGHELHVGFRNNNMFTLAFFGDDLNTTDRYTDGNWHHWSCLYDRDRQHQGIVYDGNLIATRDSGIYQGSGNFYIGSRQGTQDFFDGVITELRLWNDIRTASEIQSNMNERLTGKEKGLIAYWPLDEGEGNLAKDRAKNGHNGTIASPTWKQMEVPIQPASHKESLGTGLQDYAYWYRWKQSLPQSSDSESFRRGRIWS</sequence>
<dbReference type="InterPro" id="IPR031035">
    <property type="entry name" value="PatC_TenC_TruC"/>
</dbReference>
<proteinExistence type="predicted"/>
<evidence type="ECO:0000256" key="2">
    <source>
        <dbReference type="ARBA" id="ARBA00023157"/>
    </source>
</evidence>
<dbReference type="Pfam" id="PF13385">
    <property type="entry name" value="Laminin_G_3"/>
    <property type="match status" value="1"/>
</dbReference>
<evidence type="ECO:0000256" key="1">
    <source>
        <dbReference type="ARBA" id="ARBA00022729"/>
    </source>
</evidence>
<dbReference type="AlphaFoldDB" id="A0A6H1U5S8"/>
<dbReference type="RefSeq" id="WP_168571870.1">
    <property type="nucleotide sequence ID" value="NZ_CP051167.1"/>
</dbReference>
<protein>
    <submittedName>
        <fullName evidence="4">Cyanobactin biosynthesis PatC/TenC/TruC family protein</fullName>
    </submittedName>
</protein>
<dbReference type="EMBL" id="CP051167">
    <property type="protein sequence ID" value="QIZ73727.1"/>
    <property type="molecule type" value="Genomic_DNA"/>
</dbReference>
<evidence type="ECO:0000259" key="3">
    <source>
        <dbReference type="SMART" id="SM00560"/>
    </source>
</evidence>
<evidence type="ECO:0000313" key="5">
    <source>
        <dbReference type="Proteomes" id="UP000500857"/>
    </source>
</evidence>
<dbReference type="Gene3D" id="2.60.120.200">
    <property type="match status" value="1"/>
</dbReference>
<dbReference type="SMART" id="SM00560">
    <property type="entry name" value="LamGL"/>
    <property type="match status" value="1"/>
</dbReference>
<dbReference type="SUPFAM" id="SSF49899">
    <property type="entry name" value="Concanavalin A-like lectins/glucanases"/>
    <property type="match status" value="1"/>
</dbReference>
<gene>
    <name evidence="4" type="ORF">HCG48_12880</name>
</gene>
<organism evidence="4 5">
    <name type="scientific">Oxynema aestuarii AP17</name>
    <dbReference type="NCBI Taxonomy" id="2064643"/>
    <lineage>
        <taxon>Bacteria</taxon>
        <taxon>Bacillati</taxon>
        <taxon>Cyanobacteriota</taxon>
        <taxon>Cyanophyceae</taxon>
        <taxon>Oscillatoriophycideae</taxon>
        <taxon>Oscillatoriales</taxon>
        <taxon>Oscillatoriaceae</taxon>
        <taxon>Oxynema</taxon>
        <taxon>Oxynema aestuarii</taxon>
    </lineage>
</organism>
<keyword evidence="2" id="KW-1015">Disulfide bond</keyword>
<dbReference type="Proteomes" id="UP000500857">
    <property type="component" value="Chromosome"/>
</dbReference>
<name>A0A6H1U5S8_9CYAN</name>
<dbReference type="KEGG" id="oxy:HCG48_12880"/>
<dbReference type="NCBIfam" id="TIGR04447">
    <property type="entry name" value="PatC_TenC_TruC"/>
    <property type="match status" value="1"/>
</dbReference>